<dbReference type="RefSeq" id="WP_345430543.1">
    <property type="nucleotide sequence ID" value="NZ_BAABHK010000002.1"/>
</dbReference>
<dbReference type="EMBL" id="BAABHK010000002">
    <property type="protein sequence ID" value="GAA4623848.1"/>
    <property type="molecule type" value="Genomic_DNA"/>
</dbReference>
<protein>
    <recommendedName>
        <fullName evidence="4">MFS transporter</fullName>
    </recommendedName>
</protein>
<comment type="caution">
    <text evidence="2">The sequence shown here is derived from an EMBL/GenBank/DDBJ whole genome shotgun (WGS) entry which is preliminary data.</text>
</comment>
<keyword evidence="3" id="KW-1185">Reference proteome</keyword>
<evidence type="ECO:0000313" key="3">
    <source>
        <dbReference type="Proteomes" id="UP001501442"/>
    </source>
</evidence>
<evidence type="ECO:0000313" key="2">
    <source>
        <dbReference type="EMBL" id="GAA4623848.1"/>
    </source>
</evidence>
<dbReference type="Proteomes" id="UP001501442">
    <property type="component" value="Unassembled WGS sequence"/>
</dbReference>
<feature type="transmembrane region" description="Helical" evidence="1">
    <location>
        <begin position="107"/>
        <end position="126"/>
    </location>
</feature>
<keyword evidence="1" id="KW-0812">Transmembrane</keyword>
<sequence length="203" mass="21521">MRAGVFASVCVVLSMAGHDMMAARPAPAWAGWTALAVVTAVGYRLADRRRSAWWILLAVEVAQICLHQWFTWATPSAPGHLVMTMDGGAHHVVGAAPPVRHGASAGLGMLSAHAIAGMLVALWLYAGERALWRALSALGESLLGRTLRALVLLAYADLHTPPRPSAAPCRRDDDPPPVAAALRHVLVRRGPPRHVGVAVNALI</sequence>
<keyword evidence="1" id="KW-1133">Transmembrane helix</keyword>
<name>A0ABP8U4N9_9ACTN</name>
<evidence type="ECO:0000256" key="1">
    <source>
        <dbReference type="SAM" id="Phobius"/>
    </source>
</evidence>
<gene>
    <name evidence="2" type="ORF">GCM10023196_021700</name>
</gene>
<feature type="transmembrane region" description="Helical" evidence="1">
    <location>
        <begin position="26"/>
        <end position="45"/>
    </location>
</feature>
<evidence type="ECO:0008006" key="4">
    <source>
        <dbReference type="Google" id="ProtNLM"/>
    </source>
</evidence>
<feature type="transmembrane region" description="Helical" evidence="1">
    <location>
        <begin position="52"/>
        <end position="70"/>
    </location>
</feature>
<keyword evidence="1" id="KW-0472">Membrane</keyword>
<proteinExistence type="predicted"/>
<organism evidence="2 3">
    <name type="scientific">Actinoallomurus vinaceus</name>
    <dbReference type="NCBI Taxonomy" id="1080074"/>
    <lineage>
        <taxon>Bacteria</taxon>
        <taxon>Bacillati</taxon>
        <taxon>Actinomycetota</taxon>
        <taxon>Actinomycetes</taxon>
        <taxon>Streptosporangiales</taxon>
        <taxon>Thermomonosporaceae</taxon>
        <taxon>Actinoallomurus</taxon>
    </lineage>
</organism>
<accession>A0ABP8U4N9</accession>
<reference evidence="3" key="1">
    <citation type="journal article" date="2019" name="Int. J. Syst. Evol. Microbiol.">
        <title>The Global Catalogue of Microorganisms (GCM) 10K type strain sequencing project: providing services to taxonomists for standard genome sequencing and annotation.</title>
        <authorList>
            <consortium name="The Broad Institute Genomics Platform"/>
            <consortium name="The Broad Institute Genome Sequencing Center for Infectious Disease"/>
            <person name="Wu L."/>
            <person name="Ma J."/>
        </authorList>
    </citation>
    <scope>NUCLEOTIDE SEQUENCE [LARGE SCALE GENOMIC DNA]</scope>
    <source>
        <strain evidence="3">JCM 17939</strain>
    </source>
</reference>